<dbReference type="SUPFAM" id="SSF51569">
    <property type="entry name" value="Aldolase"/>
    <property type="match status" value="1"/>
</dbReference>
<organism evidence="4">
    <name type="scientific">mine drainage metagenome</name>
    <dbReference type="NCBI Taxonomy" id="410659"/>
    <lineage>
        <taxon>unclassified sequences</taxon>
        <taxon>metagenomes</taxon>
        <taxon>ecological metagenomes</taxon>
    </lineage>
</organism>
<dbReference type="PANTHER" id="PTHR21337:SF0">
    <property type="entry name" value="PHOSPHO-2-DEHYDRO-3-DEOXYHEPTONATE ALDOLASE"/>
    <property type="match status" value="1"/>
</dbReference>
<evidence type="ECO:0000256" key="3">
    <source>
        <dbReference type="ARBA" id="ARBA00022679"/>
    </source>
</evidence>
<comment type="similarity">
    <text evidence="1">Belongs to the class-II DAHP synthase family.</text>
</comment>
<keyword evidence="3" id="KW-0808">Transferase</keyword>
<proteinExistence type="inferred from homology"/>
<evidence type="ECO:0000313" key="4">
    <source>
        <dbReference type="EMBL" id="EQD26803.1"/>
    </source>
</evidence>
<sequence length="189" mass="20428">MKKAGTVRVRRPWSPSGWKELPALQQPDWPDKLALERAISQLASLPALVRAAEVHQLRSELARVANGGAFLLQAGDCSESFDEFSARTIRDKLKVILQMAVALTYAAGMPVVKVGRIAGQFAKPRTSATETVDGMVLPSFRGHMVNCDLPDQASRIPDPERLVTAYDQSSATLALIGAFSKGGFADLSH</sequence>
<dbReference type="InterPro" id="IPR013785">
    <property type="entry name" value="Aldolase_TIM"/>
</dbReference>
<protein>
    <recommendedName>
        <fullName evidence="2">3-deoxy-7-phosphoheptulonate synthase</fullName>
        <ecNumber evidence="2">2.5.1.54</ecNumber>
    </recommendedName>
</protein>
<dbReference type="GO" id="GO:0009073">
    <property type="term" value="P:aromatic amino acid family biosynthetic process"/>
    <property type="evidence" value="ECO:0007669"/>
    <property type="project" value="InterPro"/>
</dbReference>
<comment type="caution">
    <text evidence="4">The sequence shown here is derived from an EMBL/GenBank/DDBJ whole genome shotgun (WGS) entry which is preliminary data.</text>
</comment>
<dbReference type="InterPro" id="IPR002480">
    <property type="entry name" value="DAHP_synth_2"/>
</dbReference>
<dbReference type="GO" id="GO:0003849">
    <property type="term" value="F:3-deoxy-7-phosphoheptulonate synthase activity"/>
    <property type="evidence" value="ECO:0007669"/>
    <property type="project" value="UniProtKB-EC"/>
</dbReference>
<reference evidence="4" key="2">
    <citation type="journal article" date="2014" name="ISME J.">
        <title>Microbial stratification in low pH oxic and suboxic macroscopic growths along an acid mine drainage.</title>
        <authorList>
            <person name="Mendez-Garcia C."/>
            <person name="Mesa V."/>
            <person name="Sprenger R.R."/>
            <person name="Richter M."/>
            <person name="Diez M.S."/>
            <person name="Solano J."/>
            <person name="Bargiela R."/>
            <person name="Golyshina O.V."/>
            <person name="Manteca A."/>
            <person name="Ramos J.L."/>
            <person name="Gallego J.R."/>
            <person name="Llorente I."/>
            <person name="Martins Dos Santos V.A."/>
            <person name="Jensen O.N."/>
            <person name="Pelaez A.I."/>
            <person name="Sanchez J."/>
            <person name="Ferrer M."/>
        </authorList>
    </citation>
    <scope>NUCLEOTIDE SEQUENCE</scope>
</reference>
<dbReference type="PANTHER" id="PTHR21337">
    <property type="entry name" value="PHOSPHO-2-DEHYDRO-3-DEOXYHEPTONATE ALDOLASE 1, 2"/>
    <property type="match status" value="1"/>
</dbReference>
<accession>T0Y1C3</accession>
<evidence type="ECO:0000256" key="2">
    <source>
        <dbReference type="ARBA" id="ARBA00012694"/>
    </source>
</evidence>
<dbReference type="EMBL" id="AUZY01013062">
    <property type="protein sequence ID" value="EQD26803.1"/>
    <property type="molecule type" value="Genomic_DNA"/>
</dbReference>
<name>T0Y1C3_9ZZZZ</name>
<dbReference type="AlphaFoldDB" id="T0Y1C3"/>
<dbReference type="EC" id="2.5.1.54" evidence="2"/>
<feature type="non-terminal residue" evidence="4">
    <location>
        <position position="189"/>
    </location>
</feature>
<dbReference type="Gene3D" id="3.20.20.70">
    <property type="entry name" value="Aldolase class I"/>
    <property type="match status" value="1"/>
</dbReference>
<reference evidence="4" key="1">
    <citation type="submission" date="2013-08" db="EMBL/GenBank/DDBJ databases">
        <authorList>
            <person name="Mendez C."/>
            <person name="Richter M."/>
            <person name="Ferrer M."/>
            <person name="Sanchez J."/>
        </authorList>
    </citation>
    <scope>NUCLEOTIDE SEQUENCE</scope>
</reference>
<evidence type="ECO:0000256" key="1">
    <source>
        <dbReference type="ARBA" id="ARBA00008911"/>
    </source>
</evidence>
<gene>
    <name evidence="4" type="ORF">B1B_19450</name>
</gene>
<dbReference type="Pfam" id="PF01474">
    <property type="entry name" value="DAHP_synth_2"/>
    <property type="match status" value="1"/>
</dbReference>